<feature type="transmembrane region" description="Helical" evidence="18">
    <location>
        <begin position="44"/>
        <end position="61"/>
    </location>
</feature>
<evidence type="ECO:0000256" key="1">
    <source>
        <dbReference type="ARBA" id="ARBA00001946"/>
    </source>
</evidence>
<organism evidence="19 20">
    <name type="scientific">Cyanobacterium stanieri (strain ATCC 29140 / PCC 7202)</name>
    <dbReference type="NCBI Taxonomy" id="292563"/>
    <lineage>
        <taxon>Bacteria</taxon>
        <taxon>Bacillati</taxon>
        <taxon>Cyanobacteriota</taxon>
        <taxon>Cyanophyceae</taxon>
        <taxon>Oscillatoriophycideae</taxon>
        <taxon>Chroococcales</taxon>
        <taxon>Geminocystaceae</taxon>
        <taxon>Cyanobacterium</taxon>
    </lineage>
</organism>
<keyword evidence="20" id="KW-1185">Reference proteome</keyword>
<keyword evidence="6 19" id="KW-0808">Transferase</keyword>
<dbReference type="GO" id="GO:0006071">
    <property type="term" value="P:glycerol metabolic process"/>
    <property type="evidence" value="ECO:0007669"/>
    <property type="project" value="UniProtKB-KW"/>
</dbReference>
<keyword evidence="13" id="KW-0119">Carbohydrate metabolism</keyword>
<evidence type="ECO:0000256" key="11">
    <source>
        <dbReference type="ARBA" id="ARBA00023098"/>
    </source>
</evidence>
<dbReference type="FunFam" id="3.90.550.10:FF:000164">
    <property type="entry name" value="Beta-(1-3)-glucosyl transferase"/>
    <property type="match status" value="1"/>
</dbReference>
<comment type="subcellular location">
    <subcellularLocation>
        <location evidence="2">Membrane</location>
        <topology evidence="2">Multi-pass membrane protein</topology>
    </subcellularLocation>
</comment>
<dbReference type="GO" id="GO:0046467">
    <property type="term" value="P:membrane lipid biosynthetic process"/>
    <property type="evidence" value="ECO:0007669"/>
    <property type="project" value="UniProtKB-ARBA"/>
</dbReference>
<dbReference type="Gene3D" id="3.90.550.10">
    <property type="entry name" value="Spore Coat Polysaccharide Biosynthesis Protein SpsA, Chain A"/>
    <property type="match status" value="1"/>
</dbReference>
<accession>K9YM48</accession>
<gene>
    <name evidence="19" type="ordered locus">Cyast_1508</name>
</gene>
<dbReference type="GO" id="GO:0005886">
    <property type="term" value="C:plasma membrane"/>
    <property type="evidence" value="ECO:0007669"/>
    <property type="project" value="TreeGrafter"/>
</dbReference>
<sequence length="472" mass="53830">MPDKKNPEIDPIPSLLAEFSDPEMEEEEFRNDFFQGLSGRRKKAAFALTLIWGVTIGLHLIPWNIGIIAFLGLLIVFQTFRLVFSNPQDNNLPAFSDMKTLPSVSLLVSAKNEEAVIKKLVTMLLNIDYPRHLYELWIVDDNSGDRTGKILDGLAQEYAQLNVIHRDGLAKGGKSGALNLAFSQCKGDIIGVFDADAVIPENLLQKVVPLFVRENIGAVQVRKAISNARENFWTRGQWVEMSLDSYFQKQRINCGGIGELRGNGQFVRRDALNSCGGWNEETITDDLDLTIRLHLDNWDIDILEYPPVGEEGVKSAIALWHQRSRWAEGGYQRYFDYWRFILSNRLGWRKKFDLIFFFVVQYIFPTAAIPDLVMVLTRHRLPLVAPLSSLTLFLAFWGMYTGLKRSQNKPSSFTIGEHLTIIAQSFLGMIYMVHWFIVMPLTTARMSVRQKRLKWVKTVHEGDADENLELAS</sequence>
<evidence type="ECO:0000256" key="16">
    <source>
        <dbReference type="ARBA" id="ARBA00068721"/>
    </source>
</evidence>
<comment type="similarity">
    <text evidence="3">Belongs to the glycosyltransferase 2 family.</text>
</comment>
<feature type="transmembrane region" description="Helical" evidence="18">
    <location>
        <begin position="383"/>
        <end position="403"/>
    </location>
</feature>
<feature type="transmembrane region" description="Helical" evidence="18">
    <location>
        <begin position="415"/>
        <end position="437"/>
    </location>
</feature>
<dbReference type="Pfam" id="PF13641">
    <property type="entry name" value="Glyco_tranf_2_3"/>
    <property type="match status" value="1"/>
</dbReference>
<feature type="transmembrane region" description="Helical" evidence="18">
    <location>
        <begin position="354"/>
        <end position="377"/>
    </location>
</feature>
<dbReference type="eggNOG" id="COG1215">
    <property type="taxonomic scope" value="Bacteria"/>
</dbReference>
<protein>
    <recommendedName>
        <fullName evidence="16">Beta-monoglucosyldiacylglycerol synthase</fullName>
        <ecNumber evidence="15">2.4.1.336</ecNumber>
    </recommendedName>
    <alternativeName>
        <fullName evidence="17">UDP-glucose:1,2-diacylglycerol 3-beta-D-glucosyltransferase</fullName>
    </alternativeName>
</protein>
<evidence type="ECO:0000256" key="8">
    <source>
        <dbReference type="ARBA" id="ARBA00022798"/>
    </source>
</evidence>
<dbReference type="HOGENOM" id="CLU_037834_0_0_3"/>
<keyword evidence="10 18" id="KW-1133">Transmembrane helix</keyword>
<dbReference type="EMBL" id="CP003940">
    <property type="protein sequence ID" value="AFZ47470.1"/>
    <property type="molecule type" value="Genomic_DNA"/>
</dbReference>
<evidence type="ECO:0000256" key="5">
    <source>
        <dbReference type="ARBA" id="ARBA00022676"/>
    </source>
</evidence>
<keyword evidence="8" id="KW-0319">Glycerol metabolism</keyword>
<keyword evidence="5" id="KW-0328">Glycosyltransferase</keyword>
<dbReference type="InterPro" id="IPR050321">
    <property type="entry name" value="Glycosyltr_2/OpgH_subfam"/>
</dbReference>
<evidence type="ECO:0000256" key="9">
    <source>
        <dbReference type="ARBA" id="ARBA00022842"/>
    </source>
</evidence>
<comment type="cofactor">
    <cofactor evidence="1">
        <name>Mg(2+)</name>
        <dbReference type="ChEBI" id="CHEBI:18420"/>
    </cofactor>
</comment>
<dbReference type="InterPro" id="IPR029044">
    <property type="entry name" value="Nucleotide-diphossugar_trans"/>
</dbReference>
<evidence type="ECO:0000313" key="20">
    <source>
        <dbReference type="Proteomes" id="UP000010483"/>
    </source>
</evidence>
<evidence type="ECO:0000256" key="13">
    <source>
        <dbReference type="ARBA" id="ARBA00023277"/>
    </source>
</evidence>
<evidence type="ECO:0000256" key="3">
    <source>
        <dbReference type="ARBA" id="ARBA00006739"/>
    </source>
</evidence>
<dbReference type="SUPFAM" id="SSF53448">
    <property type="entry name" value="Nucleotide-diphospho-sugar transferases"/>
    <property type="match status" value="1"/>
</dbReference>
<keyword evidence="12 18" id="KW-0472">Membrane</keyword>
<keyword evidence="11" id="KW-0443">Lipid metabolism</keyword>
<evidence type="ECO:0000256" key="4">
    <source>
        <dbReference type="ARBA" id="ARBA00022516"/>
    </source>
</evidence>
<dbReference type="Proteomes" id="UP000010483">
    <property type="component" value="Chromosome"/>
</dbReference>
<dbReference type="PANTHER" id="PTHR43867:SF2">
    <property type="entry name" value="CELLULOSE SYNTHASE CATALYTIC SUBUNIT A [UDP-FORMING]"/>
    <property type="match status" value="1"/>
</dbReference>
<evidence type="ECO:0000256" key="14">
    <source>
        <dbReference type="ARBA" id="ARBA00053004"/>
    </source>
</evidence>
<dbReference type="CDD" id="cd06423">
    <property type="entry name" value="CESA_like"/>
    <property type="match status" value="1"/>
</dbReference>
<evidence type="ECO:0000256" key="15">
    <source>
        <dbReference type="ARBA" id="ARBA00066964"/>
    </source>
</evidence>
<dbReference type="EC" id="2.4.1.336" evidence="15"/>
<evidence type="ECO:0000256" key="6">
    <source>
        <dbReference type="ARBA" id="ARBA00022679"/>
    </source>
</evidence>
<proteinExistence type="inferred from homology"/>
<dbReference type="GO" id="GO:0016758">
    <property type="term" value="F:hexosyltransferase activity"/>
    <property type="evidence" value="ECO:0007669"/>
    <property type="project" value="TreeGrafter"/>
</dbReference>
<reference evidence="20" key="1">
    <citation type="journal article" date="2013" name="Proc. Natl. Acad. Sci. U.S.A.">
        <title>Improving the coverage of the cyanobacterial phylum using diversity-driven genome sequencing.</title>
        <authorList>
            <person name="Shih P.M."/>
            <person name="Wu D."/>
            <person name="Latifi A."/>
            <person name="Axen S.D."/>
            <person name="Fewer D.P."/>
            <person name="Talla E."/>
            <person name="Calteau A."/>
            <person name="Cai F."/>
            <person name="Tandeau de Marsac N."/>
            <person name="Rippka R."/>
            <person name="Herdman M."/>
            <person name="Sivonen K."/>
            <person name="Coursin T."/>
            <person name="Laurent T."/>
            <person name="Goodwin L."/>
            <person name="Nolan M."/>
            <person name="Davenport K.W."/>
            <person name="Han C.S."/>
            <person name="Rubin E.M."/>
            <person name="Eisen J.A."/>
            <person name="Woyke T."/>
            <person name="Gugger M."/>
            <person name="Kerfeld C.A."/>
        </authorList>
    </citation>
    <scope>NUCLEOTIDE SEQUENCE [LARGE SCALE GENOMIC DNA]</scope>
    <source>
        <strain evidence="20">ATCC 29140 / PCC 7202</strain>
    </source>
</reference>
<evidence type="ECO:0000256" key="12">
    <source>
        <dbReference type="ARBA" id="ARBA00023136"/>
    </source>
</evidence>
<dbReference type="PATRIC" id="fig|292563.3.peg.1576"/>
<evidence type="ECO:0000256" key="7">
    <source>
        <dbReference type="ARBA" id="ARBA00022692"/>
    </source>
</evidence>
<evidence type="ECO:0000256" key="17">
    <source>
        <dbReference type="ARBA" id="ARBA00078564"/>
    </source>
</evidence>
<evidence type="ECO:0000313" key="19">
    <source>
        <dbReference type="EMBL" id="AFZ47470.1"/>
    </source>
</evidence>
<evidence type="ECO:0000256" key="2">
    <source>
        <dbReference type="ARBA" id="ARBA00004141"/>
    </source>
</evidence>
<dbReference type="BioCyc" id="CSTA292563:G1353-1519-MONOMER"/>
<evidence type="ECO:0000256" key="18">
    <source>
        <dbReference type="SAM" id="Phobius"/>
    </source>
</evidence>
<keyword evidence="9" id="KW-0460">Magnesium</keyword>
<keyword evidence="7 18" id="KW-0812">Transmembrane</keyword>
<keyword evidence="4" id="KW-0444">Lipid biosynthesis</keyword>
<name>K9YM48_CYASC</name>
<comment type="catalytic activity">
    <reaction evidence="14">
        <text>a 1,2-diacyl-sn-glycerol + UDP-alpha-D-glucose = a 1,2-diacyl-3-O-(beta-D-glucopyranosyl)-sn-glycerol + UDP + H(+)</text>
        <dbReference type="Rhea" id="RHEA:17285"/>
        <dbReference type="ChEBI" id="CHEBI:15378"/>
        <dbReference type="ChEBI" id="CHEBI:17815"/>
        <dbReference type="ChEBI" id="CHEBI:58223"/>
        <dbReference type="ChEBI" id="CHEBI:58885"/>
        <dbReference type="ChEBI" id="CHEBI:75799"/>
        <dbReference type="EC" id="2.4.1.336"/>
    </reaction>
</comment>
<dbReference type="KEGG" id="csn:Cyast_1508"/>
<dbReference type="PANTHER" id="PTHR43867">
    <property type="entry name" value="CELLULOSE SYNTHASE CATALYTIC SUBUNIT A [UDP-FORMING]"/>
    <property type="match status" value="1"/>
</dbReference>
<evidence type="ECO:0000256" key="10">
    <source>
        <dbReference type="ARBA" id="ARBA00022989"/>
    </source>
</evidence>
<dbReference type="AlphaFoldDB" id="K9YM48"/>
<dbReference type="STRING" id="292563.Cyast_1508"/>